<dbReference type="PANTHER" id="PTHR43918">
    <property type="entry name" value="ACETYLCHOLINESTERASE"/>
    <property type="match status" value="1"/>
</dbReference>
<dbReference type="GO" id="GO:0052689">
    <property type="term" value="F:carboxylic ester hydrolase activity"/>
    <property type="evidence" value="ECO:0007669"/>
    <property type="project" value="TreeGrafter"/>
</dbReference>
<dbReference type="InterPro" id="IPR050654">
    <property type="entry name" value="AChE-related_enzymes"/>
</dbReference>
<dbReference type="OrthoDB" id="408631at2759"/>
<reference evidence="2" key="1">
    <citation type="submission" date="2022-11" db="EMBL/GenBank/DDBJ databases">
        <authorList>
            <person name="Scott C."/>
            <person name="Bruce N."/>
        </authorList>
    </citation>
    <scope>NUCLEOTIDE SEQUENCE</scope>
</reference>
<protein>
    <submittedName>
        <fullName evidence="2">Uncharacterized protein</fullName>
    </submittedName>
</protein>
<comment type="caution">
    <text evidence="2">The sequence shown here is derived from an EMBL/GenBank/DDBJ whole genome shotgun (WGS) entry which is preliminary data.</text>
</comment>
<dbReference type="EMBL" id="CALLCH030000015">
    <property type="protein sequence ID" value="CAI4216472.1"/>
    <property type="molecule type" value="Genomic_DNA"/>
</dbReference>
<dbReference type="Proteomes" id="UP000838763">
    <property type="component" value="Unassembled WGS sequence"/>
</dbReference>
<dbReference type="InterPro" id="IPR029058">
    <property type="entry name" value="AB_hydrolase_fold"/>
</dbReference>
<sequence>MLGTATDEGSIFSANAETPSQFISFIQDNFPGLADDKAQEMLSHYPLEAPRPRHQSWFPSTYRAYGETTFICPTNLILDAFSRTRYANQTWSYRYNVWDVENDRRGLALTAPISYHTYNAPVIPLMMSYYISFVRSQDPNTHRFEQAPRWETWRGGQRLLVELGKTRMESTSAGQKKRCQFWKSVSSDMCH</sequence>
<evidence type="ECO:0000313" key="3">
    <source>
        <dbReference type="Proteomes" id="UP000838763"/>
    </source>
</evidence>
<dbReference type="SUPFAM" id="SSF53474">
    <property type="entry name" value="alpha/beta-Hydrolases"/>
    <property type="match status" value="1"/>
</dbReference>
<dbReference type="AlphaFoldDB" id="A0A9P1H4A4"/>
<proteinExistence type="inferred from homology"/>
<organism evidence="2 3">
    <name type="scientific">Parascedosporium putredinis</name>
    <dbReference type="NCBI Taxonomy" id="1442378"/>
    <lineage>
        <taxon>Eukaryota</taxon>
        <taxon>Fungi</taxon>
        <taxon>Dikarya</taxon>
        <taxon>Ascomycota</taxon>
        <taxon>Pezizomycotina</taxon>
        <taxon>Sordariomycetes</taxon>
        <taxon>Hypocreomycetidae</taxon>
        <taxon>Microascales</taxon>
        <taxon>Microascaceae</taxon>
        <taxon>Parascedosporium</taxon>
    </lineage>
</organism>
<evidence type="ECO:0000256" key="1">
    <source>
        <dbReference type="ARBA" id="ARBA00005964"/>
    </source>
</evidence>
<dbReference type="Gene3D" id="3.40.50.1820">
    <property type="entry name" value="alpha/beta hydrolase"/>
    <property type="match status" value="1"/>
</dbReference>
<gene>
    <name evidence="2" type="ORF">PPNO1_LOCUS6126</name>
</gene>
<accession>A0A9P1H4A4</accession>
<dbReference type="PANTHER" id="PTHR43918:SF4">
    <property type="entry name" value="CARBOXYLIC ESTER HYDROLASE"/>
    <property type="match status" value="1"/>
</dbReference>
<keyword evidence="3" id="KW-1185">Reference proteome</keyword>
<comment type="similarity">
    <text evidence="1">Belongs to the type-B carboxylesterase/lipase family.</text>
</comment>
<name>A0A9P1H4A4_9PEZI</name>
<evidence type="ECO:0000313" key="2">
    <source>
        <dbReference type="EMBL" id="CAI4216472.1"/>
    </source>
</evidence>